<reference evidence="1" key="2">
    <citation type="submission" date="2025-08" db="UniProtKB">
        <authorList>
            <consortium name="Ensembl"/>
        </authorList>
    </citation>
    <scope>IDENTIFICATION</scope>
</reference>
<protein>
    <submittedName>
        <fullName evidence="1">Uncharacterized protein</fullName>
    </submittedName>
</protein>
<reference evidence="1" key="3">
    <citation type="submission" date="2025-09" db="UniProtKB">
        <authorList>
            <consortium name="Ensembl"/>
        </authorList>
    </citation>
    <scope>IDENTIFICATION</scope>
</reference>
<keyword evidence="2" id="KW-1185">Reference proteome</keyword>
<reference evidence="2" key="1">
    <citation type="journal article" date="2002" name="Science">
        <title>The draft genome of Ciona intestinalis: insights into chordate and vertebrate origins.</title>
        <authorList>
            <person name="Dehal P."/>
            <person name="Satou Y."/>
            <person name="Campbell R.K."/>
            <person name="Chapman J."/>
            <person name="Degnan B."/>
            <person name="De Tomaso A."/>
            <person name="Davidson B."/>
            <person name="Di Gregorio A."/>
            <person name="Gelpke M."/>
            <person name="Goodstein D.M."/>
            <person name="Harafuji N."/>
            <person name="Hastings K.E."/>
            <person name="Ho I."/>
            <person name="Hotta K."/>
            <person name="Huang W."/>
            <person name="Kawashima T."/>
            <person name="Lemaire P."/>
            <person name="Martinez D."/>
            <person name="Meinertzhagen I.A."/>
            <person name="Necula S."/>
            <person name="Nonaka M."/>
            <person name="Putnam N."/>
            <person name="Rash S."/>
            <person name="Saiga H."/>
            <person name="Satake M."/>
            <person name="Terry A."/>
            <person name="Yamada L."/>
            <person name="Wang H.G."/>
            <person name="Awazu S."/>
            <person name="Azumi K."/>
            <person name="Boore J."/>
            <person name="Branno M."/>
            <person name="Chin-Bow S."/>
            <person name="DeSantis R."/>
            <person name="Doyle S."/>
            <person name="Francino P."/>
            <person name="Keys D.N."/>
            <person name="Haga S."/>
            <person name="Hayashi H."/>
            <person name="Hino K."/>
            <person name="Imai K.S."/>
            <person name="Inaba K."/>
            <person name="Kano S."/>
            <person name="Kobayashi K."/>
            <person name="Kobayashi M."/>
            <person name="Lee B.I."/>
            <person name="Makabe K.W."/>
            <person name="Manohar C."/>
            <person name="Matassi G."/>
            <person name="Medina M."/>
            <person name="Mochizuki Y."/>
            <person name="Mount S."/>
            <person name="Morishita T."/>
            <person name="Miura S."/>
            <person name="Nakayama A."/>
            <person name="Nishizaka S."/>
            <person name="Nomoto H."/>
            <person name="Ohta F."/>
            <person name="Oishi K."/>
            <person name="Rigoutsos I."/>
            <person name="Sano M."/>
            <person name="Sasaki A."/>
            <person name="Sasakura Y."/>
            <person name="Shoguchi E."/>
            <person name="Shin-i T."/>
            <person name="Spagnuolo A."/>
            <person name="Stainier D."/>
            <person name="Suzuki M.M."/>
            <person name="Tassy O."/>
            <person name="Takatori N."/>
            <person name="Tokuoka M."/>
            <person name="Yagi K."/>
            <person name="Yoshizaki F."/>
            <person name="Wada S."/>
            <person name="Zhang C."/>
            <person name="Hyatt P.D."/>
            <person name="Larimer F."/>
            <person name="Detter C."/>
            <person name="Doggett N."/>
            <person name="Glavina T."/>
            <person name="Hawkins T."/>
            <person name="Richardson P."/>
            <person name="Lucas S."/>
            <person name="Kohara Y."/>
            <person name="Levine M."/>
            <person name="Satoh N."/>
            <person name="Rokhsar D.S."/>
        </authorList>
    </citation>
    <scope>NUCLEOTIDE SEQUENCE [LARGE SCALE GENOMIC DNA]</scope>
</reference>
<name>F7BBZ4_CIOIN</name>
<evidence type="ECO:0000313" key="2">
    <source>
        <dbReference type="Proteomes" id="UP000008144"/>
    </source>
</evidence>
<dbReference type="HOGENOM" id="CLU_3335290_0_0_1"/>
<sequence>MFCADIFVLPALLPDFIAIKSQPCTFFIKKINVIFQQT</sequence>
<dbReference type="InParanoid" id="F7BBZ4"/>
<accession>F7BBZ4</accession>
<dbReference type="Proteomes" id="UP000008144">
    <property type="component" value="Unassembled WGS sequence"/>
</dbReference>
<dbReference type="Ensembl" id="ENSCINT00000028742.2">
    <property type="protein sequence ID" value="ENSCINP00000028496.2"/>
    <property type="gene ID" value="ENSCING00000016447.2"/>
</dbReference>
<organism evidence="1 2">
    <name type="scientific">Ciona intestinalis</name>
    <name type="common">Transparent sea squirt</name>
    <name type="synonym">Ascidia intestinalis</name>
    <dbReference type="NCBI Taxonomy" id="7719"/>
    <lineage>
        <taxon>Eukaryota</taxon>
        <taxon>Metazoa</taxon>
        <taxon>Chordata</taxon>
        <taxon>Tunicata</taxon>
        <taxon>Ascidiacea</taxon>
        <taxon>Phlebobranchia</taxon>
        <taxon>Cionidae</taxon>
        <taxon>Ciona</taxon>
    </lineage>
</organism>
<dbReference type="AlphaFoldDB" id="F7BBZ4"/>
<evidence type="ECO:0000313" key="1">
    <source>
        <dbReference type="Ensembl" id="ENSCINP00000028496.2"/>
    </source>
</evidence>
<proteinExistence type="predicted"/>